<comment type="caution">
    <text evidence="16">Lacks conserved residue(s) required for the propagation of feature annotation.</text>
</comment>
<evidence type="ECO:0000313" key="19">
    <source>
        <dbReference type="EMBL" id="TXC78703.1"/>
    </source>
</evidence>
<evidence type="ECO:0000256" key="9">
    <source>
        <dbReference type="ARBA" id="ARBA00022989"/>
    </source>
</evidence>
<comment type="subunit">
    <text evidence="16 17">Composed of six subunits; NqrA, NqrB, NqrC, NqrD, NqrE and NqrF.</text>
</comment>
<keyword evidence="6 16" id="KW-0288">FMN</keyword>
<keyword evidence="15 16" id="KW-0739">Sodium transport</keyword>
<dbReference type="GO" id="GO:0016655">
    <property type="term" value="F:oxidoreductase activity, acting on NAD(P)H, quinone or similar compound as acceptor"/>
    <property type="evidence" value="ECO:0007669"/>
    <property type="project" value="UniProtKB-UniRule"/>
</dbReference>
<dbReference type="OrthoDB" id="9813828at2"/>
<keyword evidence="14 16" id="KW-0472">Membrane</keyword>
<evidence type="ECO:0000256" key="16">
    <source>
        <dbReference type="HAMAP-Rule" id="MF_00427"/>
    </source>
</evidence>
<dbReference type="GO" id="GO:0005886">
    <property type="term" value="C:plasma membrane"/>
    <property type="evidence" value="ECO:0007669"/>
    <property type="project" value="UniProtKB-SubCell"/>
</dbReference>
<keyword evidence="2 16" id="KW-1003">Cell membrane</keyword>
<name>A0A5C6UYZ2_9FLAO</name>
<feature type="transmembrane region" description="Helical" evidence="16">
    <location>
        <begin position="12"/>
        <end position="31"/>
    </location>
</feature>
<dbReference type="PANTHER" id="PTHR37838:SF1">
    <property type="entry name" value="NA(+)-TRANSLOCATING NADH-QUINONE REDUCTASE SUBUNIT C"/>
    <property type="match status" value="1"/>
</dbReference>
<gene>
    <name evidence="16 19" type="primary">nqrC</name>
    <name evidence="19" type="ORF">FRX97_07640</name>
</gene>
<protein>
    <recommendedName>
        <fullName evidence="16 17">Na(+)-translocating NADH-quinone reductase subunit C</fullName>
        <shortName evidence="16 17">Na(+)-NQR subunit C</shortName>
        <shortName evidence="16 17">Na(+)-translocating NQR subunit C</shortName>
        <ecNumber evidence="16 17">7.2.1.1</ecNumber>
    </recommendedName>
    <alternativeName>
        <fullName evidence="16 17">NQR complex subunit C</fullName>
    </alternativeName>
    <alternativeName>
        <fullName evidence="16 17">NQR-1 subunit C</fullName>
    </alternativeName>
</protein>
<keyword evidence="9 16" id="KW-1133">Transmembrane helix</keyword>
<feature type="domain" description="FMN-binding" evidence="18">
    <location>
        <begin position="137"/>
        <end position="236"/>
    </location>
</feature>
<evidence type="ECO:0000256" key="14">
    <source>
        <dbReference type="ARBA" id="ARBA00023136"/>
    </source>
</evidence>
<evidence type="ECO:0000256" key="10">
    <source>
        <dbReference type="ARBA" id="ARBA00023027"/>
    </source>
</evidence>
<keyword evidence="4 16" id="KW-0597">Phosphoprotein</keyword>
<evidence type="ECO:0000256" key="1">
    <source>
        <dbReference type="ARBA" id="ARBA00022448"/>
    </source>
</evidence>
<dbReference type="PANTHER" id="PTHR37838">
    <property type="entry name" value="NA(+)-TRANSLOCATING NADH-QUINONE REDUCTASE SUBUNIT C"/>
    <property type="match status" value="1"/>
</dbReference>
<comment type="cofactor">
    <cofactor evidence="16 17">
        <name>FMN</name>
        <dbReference type="ChEBI" id="CHEBI:58210"/>
    </cofactor>
</comment>
<comment type="caution">
    <text evidence="19">The sequence shown here is derived from an EMBL/GenBank/DDBJ whole genome shotgun (WGS) entry which is preliminary data.</text>
</comment>
<dbReference type="Proteomes" id="UP000321168">
    <property type="component" value="Unassembled WGS sequence"/>
</dbReference>
<proteinExistence type="inferred from homology"/>
<keyword evidence="5 16" id="KW-0285">Flavoprotein</keyword>
<evidence type="ECO:0000256" key="4">
    <source>
        <dbReference type="ARBA" id="ARBA00022553"/>
    </source>
</evidence>
<keyword evidence="12 16" id="KW-0406">Ion transport</keyword>
<keyword evidence="1 16" id="KW-0813">Transport</keyword>
<dbReference type="EC" id="7.2.1.1" evidence="16 17"/>
<sequence length="245" mass="27047">MNKNSNGFTFGFAIIMVIVVGAILASAAMALKKPQTENVKREKMKDILAAVQVEVSMDEAPEAFSQYVKERLVLDYNGNVVNTTTGEINPTEKTDAFNVDVKKEFKSIDNPEERNYPLFVCEKDGKTFYVLPLVGKGLWGPIWGYLSLKDDLVTIYGASFDHKTETPGLGAEIKESFFEDQFKGEEIKDETGDFAAIKVVKGNSDPSDKHAVDGITGGTITSVGVQEMVNRTLKVYNTYFSNKQG</sequence>
<keyword evidence="7 16" id="KW-0812">Transmembrane</keyword>
<dbReference type="SMART" id="SM00900">
    <property type="entry name" value="FMN_bind"/>
    <property type="match status" value="1"/>
</dbReference>
<dbReference type="Pfam" id="PF04205">
    <property type="entry name" value="FMN_bind"/>
    <property type="match status" value="1"/>
</dbReference>
<keyword evidence="11 16" id="KW-0915">Sodium</keyword>
<dbReference type="AlphaFoldDB" id="A0A5C6UYZ2"/>
<feature type="modified residue" description="FMN phosphoryl threonine" evidence="16">
    <location>
        <position position="219"/>
    </location>
</feature>
<dbReference type="NCBIfam" id="TIGR01938">
    <property type="entry name" value="nqrC"/>
    <property type="match status" value="1"/>
</dbReference>
<comment type="function">
    <text evidence="16">NQR complex catalyzes the reduction of ubiquinone-1 to ubiquinol by two successive reactions, coupled with the transport of Na(+) ions from the cytoplasm to the periplasm. NqrA to NqrE are probably involved in the second step, the conversion of ubisemiquinone to ubiquinol.</text>
</comment>
<reference evidence="19 20" key="1">
    <citation type="submission" date="2019-08" db="EMBL/GenBank/DDBJ databases">
        <title>Genome of Luteibaculum oceani JCM 18817.</title>
        <authorList>
            <person name="Bowman J.P."/>
        </authorList>
    </citation>
    <scope>NUCLEOTIDE SEQUENCE [LARGE SCALE GENOMIC DNA]</scope>
    <source>
        <strain evidence="19 20">JCM 18817</strain>
    </source>
</reference>
<comment type="subcellular location">
    <subcellularLocation>
        <location evidence="16">Cell membrane</location>
        <topology evidence="16">Single-pass membrane protein</topology>
    </subcellularLocation>
</comment>
<accession>A0A5C6UYZ2</accession>
<comment type="catalytic activity">
    <reaction evidence="16 17">
        <text>a ubiquinone + n Na(+)(in) + NADH + H(+) = a ubiquinol + n Na(+)(out) + NAD(+)</text>
        <dbReference type="Rhea" id="RHEA:47748"/>
        <dbReference type="Rhea" id="RHEA-COMP:9565"/>
        <dbReference type="Rhea" id="RHEA-COMP:9566"/>
        <dbReference type="ChEBI" id="CHEBI:15378"/>
        <dbReference type="ChEBI" id="CHEBI:16389"/>
        <dbReference type="ChEBI" id="CHEBI:17976"/>
        <dbReference type="ChEBI" id="CHEBI:29101"/>
        <dbReference type="ChEBI" id="CHEBI:57540"/>
        <dbReference type="ChEBI" id="CHEBI:57945"/>
        <dbReference type="EC" id="7.2.1.1"/>
    </reaction>
</comment>
<keyword evidence="20" id="KW-1185">Reference proteome</keyword>
<dbReference type="InterPro" id="IPR007329">
    <property type="entry name" value="FMN-bd"/>
</dbReference>
<evidence type="ECO:0000256" key="11">
    <source>
        <dbReference type="ARBA" id="ARBA00023053"/>
    </source>
</evidence>
<dbReference type="GO" id="GO:0006814">
    <property type="term" value="P:sodium ion transport"/>
    <property type="evidence" value="ECO:0007669"/>
    <property type="project" value="UniProtKB-UniRule"/>
</dbReference>
<dbReference type="HAMAP" id="MF_00427">
    <property type="entry name" value="NqrC"/>
    <property type="match status" value="1"/>
</dbReference>
<evidence type="ECO:0000256" key="2">
    <source>
        <dbReference type="ARBA" id="ARBA00022475"/>
    </source>
</evidence>
<evidence type="ECO:0000256" key="3">
    <source>
        <dbReference type="ARBA" id="ARBA00022519"/>
    </source>
</evidence>
<dbReference type="GO" id="GO:0010181">
    <property type="term" value="F:FMN binding"/>
    <property type="evidence" value="ECO:0007669"/>
    <property type="project" value="UniProtKB-UniRule"/>
</dbReference>
<evidence type="ECO:0000256" key="6">
    <source>
        <dbReference type="ARBA" id="ARBA00022643"/>
    </source>
</evidence>
<keyword evidence="10 16" id="KW-0520">NAD</keyword>
<keyword evidence="8 16" id="KW-1278">Translocase</keyword>
<dbReference type="InterPro" id="IPR010204">
    <property type="entry name" value="NqrC"/>
</dbReference>
<comment type="similarity">
    <text evidence="16 17">Belongs to the NqrC family.</text>
</comment>
<evidence type="ECO:0000256" key="13">
    <source>
        <dbReference type="ARBA" id="ARBA00023075"/>
    </source>
</evidence>
<evidence type="ECO:0000256" key="12">
    <source>
        <dbReference type="ARBA" id="ARBA00023065"/>
    </source>
</evidence>
<dbReference type="PIRSF" id="PIRSF009437">
    <property type="entry name" value="NQR-1_subunit_C"/>
    <property type="match status" value="1"/>
</dbReference>
<evidence type="ECO:0000256" key="7">
    <source>
        <dbReference type="ARBA" id="ARBA00022692"/>
    </source>
</evidence>
<evidence type="ECO:0000256" key="5">
    <source>
        <dbReference type="ARBA" id="ARBA00022630"/>
    </source>
</evidence>
<organism evidence="19 20">
    <name type="scientific">Luteibaculum oceani</name>
    <dbReference type="NCBI Taxonomy" id="1294296"/>
    <lineage>
        <taxon>Bacteria</taxon>
        <taxon>Pseudomonadati</taxon>
        <taxon>Bacteroidota</taxon>
        <taxon>Flavobacteriia</taxon>
        <taxon>Flavobacteriales</taxon>
        <taxon>Luteibaculaceae</taxon>
        <taxon>Luteibaculum</taxon>
    </lineage>
</organism>
<dbReference type="EMBL" id="VORB01000006">
    <property type="protein sequence ID" value="TXC78703.1"/>
    <property type="molecule type" value="Genomic_DNA"/>
</dbReference>
<evidence type="ECO:0000256" key="8">
    <source>
        <dbReference type="ARBA" id="ARBA00022967"/>
    </source>
</evidence>
<keyword evidence="13 16" id="KW-0830">Ubiquinone</keyword>
<evidence type="ECO:0000259" key="18">
    <source>
        <dbReference type="SMART" id="SM00900"/>
    </source>
</evidence>
<evidence type="ECO:0000256" key="17">
    <source>
        <dbReference type="PIRNR" id="PIRNR009437"/>
    </source>
</evidence>
<evidence type="ECO:0000256" key="15">
    <source>
        <dbReference type="ARBA" id="ARBA00023201"/>
    </source>
</evidence>
<evidence type="ECO:0000313" key="20">
    <source>
        <dbReference type="Proteomes" id="UP000321168"/>
    </source>
</evidence>
<keyword evidence="3" id="KW-0997">Cell inner membrane</keyword>